<keyword evidence="1" id="KW-0378">Hydrolase</keyword>
<protein>
    <submittedName>
        <fullName evidence="1">BspQI restriction endonuclease</fullName>
    </submittedName>
</protein>
<gene>
    <name evidence="1" type="primary">bspQIR</name>
</gene>
<organism evidence="1">
    <name type="scientific">Lysinibacillus sphaericus</name>
    <name type="common">Bacillus sphaericus</name>
    <dbReference type="NCBI Taxonomy" id="1421"/>
    <lineage>
        <taxon>Bacteria</taxon>
        <taxon>Bacillati</taxon>
        <taxon>Bacillota</taxon>
        <taxon>Bacilli</taxon>
        <taxon>Bacillales</taxon>
        <taxon>Bacillaceae</taxon>
        <taxon>Lysinibacillus</taxon>
    </lineage>
</organism>
<keyword evidence="1" id="KW-0255">Endonuclease</keyword>
<proteinExistence type="predicted"/>
<reference evidence="1" key="1">
    <citation type="journal article" date="2010" name="Protein Expr. Purif.">
        <title>Engineering BspQI nicking enzymes and application of N.BspQI in DNA labeling and production of single-strand DNA.</title>
        <authorList>
            <person name="Zhang P."/>
            <person name="Too P.H."/>
            <person name="Samuelson J.C."/>
            <person name="Chan S.H."/>
            <person name="Vincze T."/>
            <person name="Doucette S."/>
            <person name="Backstrom S."/>
            <person name="Potamousis K.D."/>
            <person name="Schramm T.M."/>
            <person name="Forrest D."/>
            <person name="Schwartz D.C."/>
            <person name="Xu S.Y."/>
        </authorList>
    </citation>
    <scope>NUCLEOTIDE SEQUENCE</scope>
</reference>
<dbReference type="GO" id="GO:0004519">
    <property type="term" value="F:endonuclease activity"/>
    <property type="evidence" value="ECO:0007669"/>
    <property type="project" value="UniProtKB-KW"/>
</dbReference>
<dbReference type="EMBL" id="FJ458442">
    <property type="protein sequence ID" value="ACR15108.1"/>
    <property type="molecule type" value="Genomic_DNA"/>
</dbReference>
<dbReference type="Gene3D" id="1.10.30.50">
    <property type="match status" value="1"/>
</dbReference>
<dbReference type="AlphaFoldDB" id="D2D3S6"/>
<accession>D2D3S6</accession>
<sequence length="430" mass="50323">MRRLAKNSRNDSYLSNRDYQEIVRENTTTISFPLKEKHTLTLTKKIGLNQTAGFGGWFFPDSPCLLTVTVLSSFGTKVTSKTFSLSKDWNRVGLAWINEHSSDTMSIVLEFSDVEIVHTWGLTCDVFNVHELIIDAIEDQNKLIDVLNQEHLSPETYYLNHDSDTDLIENLESTEEIKIVNQSQKQISLKKCCYCQRYMPVNILVRSNSSFHKHKSKKTGFQNECRACKKWRINNSFNPVRTKDQLHESAVITREKKILLKEPEILQKIKNRNNGEGLKSIIWKKFDKKCFNCEKELTIEEVRLDHTRPLAYLWPIDEHATCLCEKCNNTKHDMFPIDFYQGDEDKLRRLARITGLDYESLVKRDVNEVELARIINNIEDFATNVEARTFRSIRNKVKEVRPDTDLFEILKSKNINLYNELQYELLTRKD</sequence>
<evidence type="ECO:0000313" key="1">
    <source>
        <dbReference type="EMBL" id="ACR15108.1"/>
    </source>
</evidence>
<keyword evidence="1" id="KW-0540">Nuclease</keyword>
<name>D2D3S6_LYSSH</name>